<evidence type="ECO:0000313" key="9">
    <source>
        <dbReference type="Proteomes" id="UP000503540"/>
    </source>
</evidence>
<evidence type="ECO:0000313" key="8">
    <source>
        <dbReference type="EMBL" id="QIS13967.1"/>
    </source>
</evidence>
<dbReference type="AlphaFoldDB" id="A0A6G9YLL7"/>
<dbReference type="GO" id="GO:0033387">
    <property type="term" value="P:putrescine biosynthetic process from arginine, via ornithine"/>
    <property type="evidence" value="ECO:0007669"/>
    <property type="project" value="TreeGrafter"/>
</dbReference>
<dbReference type="Gene3D" id="3.20.20.10">
    <property type="entry name" value="Alanine racemase"/>
    <property type="match status" value="1"/>
</dbReference>
<evidence type="ECO:0000256" key="5">
    <source>
        <dbReference type="RuleBase" id="RU003737"/>
    </source>
</evidence>
<dbReference type="PANTHER" id="PTHR11482:SF6">
    <property type="entry name" value="ORNITHINE DECARBOXYLASE 1-RELATED"/>
    <property type="match status" value="1"/>
</dbReference>
<evidence type="ECO:0000256" key="4">
    <source>
        <dbReference type="ARBA" id="ARBA00023239"/>
    </source>
</evidence>
<keyword evidence="4" id="KW-0456">Lyase</keyword>
<organism evidence="8 9">
    <name type="scientific">Nocardia arthritidis</name>
    <dbReference type="NCBI Taxonomy" id="228602"/>
    <lineage>
        <taxon>Bacteria</taxon>
        <taxon>Bacillati</taxon>
        <taxon>Actinomycetota</taxon>
        <taxon>Actinomycetes</taxon>
        <taxon>Mycobacteriales</taxon>
        <taxon>Nocardiaceae</taxon>
        <taxon>Nocardia</taxon>
    </lineage>
</organism>
<dbReference type="InterPro" id="IPR002433">
    <property type="entry name" value="Orn_de-COase"/>
</dbReference>
<evidence type="ECO:0000256" key="3">
    <source>
        <dbReference type="ARBA" id="ARBA00022898"/>
    </source>
</evidence>
<keyword evidence="3" id="KW-0663">Pyridoxal phosphate</keyword>
<proteinExistence type="inferred from homology"/>
<dbReference type="SUPFAM" id="SSF51419">
    <property type="entry name" value="PLP-binding barrel"/>
    <property type="match status" value="1"/>
</dbReference>
<dbReference type="InterPro" id="IPR009006">
    <property type="entry name" value="Ala_racemase/Decarboxylase_C"/>
</dbReference>
<dbReference type="GO" id="GO:0005737">
    <property type="term" value="C:cytoplasm"/>
    <property type="evidence" value="ECO:0007669"/>
    <property type="project" value="TreeGrafter"/>
</dbReference>
<feature type="domain" description="Orn/DAP/Arg decarboxylase 2 C-terminal" evidence="6">
    <location>
        <begin position="117"/>
        <end position="207"/>
    </location>
</feature>
<gene>
    <name evidence="8" type="ORF">F5544_30620</name>
</gene>
<dbReference type="PRINTS" id="PR01179">
    <property type="entry name" value="ODADCRBXLASE"/>
</dbReference>
<reference evidence="8 9" key="1">
    <citation type="journal article" date="2019" name="ACS Chem. Biol.">
        <title>Identification and Mobilization of a Cryptic Antibiotic Biosynthesis Gene Locus from a Human-Pathogenic Nocardia Isolate.</title>
        <authorList>
            <person name="Herisse M."/>
            <person name="Ishida K."/>
            <person name="Porter J.L."/>
            <person name="Howden B."/>
            <person name="Hertweck C."/>
            <person name="Stinear T.P."/>
            <person name="Pidot S.J."/>
        </authorList>
    </citation>
    <scope>NUCLEOTIDE SEQUENCE [LARGE SCALE GENOMIC DNA]</scope>
    <source>
        <strain evidence="8 9">AUSMDU00012717</strain>
    </source>
</reference>
<evidence type="ECO:0000256" key="2">
    <source>
        <dbReference type="ARBA" id="ARBA00008872"/>
    </source>
</evidence>
<dbReference type="EMBL" id="CP046172">
    <property type="protein sequence ID" value="QIS13967.1"/>
    <property type="molecule type" value="Genomic_DNA"/>
</dbReference>
<keyword evidence="9" id="KW-1185">Reference proteome</keyword>
<dbReference type="Pfam" id="PF02784">
    <property type="entry name" value="Orn_Arg_deC_N"/>
    <property type="match status" value="1"/>
</dbReference>
<dbReference type="InterPro" id="IPR029066">
    <property type="entry name" value="PLP-binding_barrel"/>
</dbReference>
<evidence type="ECO:0000256" key="1">
    <source>
        <dbReference type="ARBA" id="ARBA00001933"/>
    </source>
</evidence>
<sequence length="231" mass="25113">MPSEGKFGVDPSVAADLLERAHSLGLSPYGISFHVGSQMTDPHAWDQPISDAIHIAKQLADKGIRLEMLDIGGGFPARYGSDVPSLTEFGTHIACLLENLPYPMSVVAEPGRSLVAEAGVLVCKVIQVVRRAETWWVHTDLGVFNGMMEVLESNGQLRYPITSSSSGHMRTYHVTGPTCDSQDTFAFDVNLPASLSEGDLLFIHSAGAYTTAYSTRFNGFDEPTTVHHYSR</sequence>
<dbReference type="PANTHER" id="PTHR11482">
    <property type="entry name" value="ARGININE/DIAMINOPIMELATE/ORNITHINE DECARBOXYLASE"/>
    <property type="match status" value="1"/>
</dbReference>
<dbReference type="Gene3D" id="2.40.37.10">
    <property type="entry name" value="Lyase, Ornithine Decarboxylase, Chain A, domain 1"/>
    <property type="match status" value="1"/>
</dbReference>
<dbReference type="InterPro" id="IPR022644">
    <property type="entry name" value="De-COase2_N"/>
</dbReference>
<accession>A0A6G9YLL7</accession>
<evidence type="ECO:0000259" key="6">
    <source>
        <dbReference type="Pfam" id="PF00278"/>
    </source>
</evidence>
<comment type="similarity">
    <text evidence="2 5">Belongs to the Orn/Lys/Arg decarboxylase class-II family.</text>
</comment>
<feature type="domain" description="Orn/DAP/Arg decarboxylase 2 N-terminal" evidence="7">
    <location>
        <begin position="4"/>
        <end position="116"/>
    </location>
</feature>
<dbReference type="SUPFAM" id="SSF50621">
    <property type="entry name" value="Alanine racemase C-terminal domain-like"/>
    <property type="match status" value="1"/>
</dbReference>
<dbReference type="Proteomes" id="UP000503540">
    <property type="component" value="Chromosome"/>
</dbReference>
<dbReference type="GO" id="GO:0004586">
    <property type="term" value="F:ornithine decarboxylase activity"/>
    <property type="evidence" value="ECO:0007669"/>
    <property type="project" value="TreeGrafter"/>
</dbReference>
<dbReference type="KEGG" id="nah:F5544_30620"/>
<dbReference type="InterPro" id="IPR022643">
    <property type="entry name" value="De-COase2_C"/>
</dbReference>
<name>A0A6G9YLL7_9NOCA</name>
<comment type="cofactor">
    <cofactor evidence="1">
        <name>pyridoxal 5'-phosphate</name>
        <dbReference type="ChEBI" id="CHEBI:597326"/>
    </cofactor>
</comment>
<dbReference type="InterPro" id="IPR000183">
    <property type="entry name" value="Orn/DAP/Arg_de-COase"/>
</dbReference>
<evidence type="ECO:0008006" key="10">
    <source>
        <dbReference type="Google" id="ProtNLM"/>
    </source>
</evidence>
<evidence type="ECO:0000259" key="7">
    <source>
        <dbReference type="Pfam" id="PF02784"/>
    </source>
</evidence>
<protein>
    <recommendedName>
        <fullName evidence="10">Orn/DAP/Arg decarboxylase 2 N-terminal domain-containing protein</fullName>
    </recommendedName>
</protein>
<dbReference type="Pfam" id="PF00278">
    <property type="entry name" value="Orn_DAP_Arg_deC"/>
    <property type="match status" value="1"/>
</dbReference>